<evidence type="ECO:0000313" key="3">
    <source>
        <dbReference type="EMBL" id="KAK9678536.1"/>
    </source>
</evidence>
<dbReference type="PANTHER" id="PTHR46086:SF17">
    <property type="entry name" value="ALPHA_BETA-HYDROLASES SUPERFAMILY PROTEIN"/>
    <property type="match status" value="1"/>
</dbReference>
<dbReference type="AlphaFoldDB" id="A0AAW1HP78"/>
<feature type="domain" description="Fungal lipase-type" evidence="2">
    <location>
        <begin position="196"/>
        <end position="367"/>
    </location>
</feature>
<dbReference type="SUPFAM" id="SSF53474">
    <property type="entry name" value="alpha/beta-Hydrolases"/>
    <property type="match status" value="1"/>
</dbReference>
<dbReference type="Pfam" id="PF01764">
    <property type="entry name" value="Lipase_3"/>
    <property type="match status" value="1"/>
</dbReference>
<keyword evidence="4" id="KW-1185">Reference proteome</keyword>
<dbReference type="Proteomes" id="UP001443914">
    <property type="component" value="Unassembled WGS sequence"/>
</dbReference>
<sequence length="497" mass="57449">MDKNEFISSKYMHVSLLPNKEKATLKNLTKQFLFPKNNINESTLLSYNIPQNKENKYLHKGLIFCSLLIQILLKHLAIPMKKFGATLENFLNYTIILGKGEECRENGEFVSLIGHMDSRTELDKKIKYGDPRYYPALSMMASKLSYENNLFVKNVVSSIWKMEFVGFYNFNNEFLHKKTTQAFIMLEHNPKNDMIVVAFRGTSPFDADDWSTDFDFSWLKIKGMGKIHKGFMMALGLKKCFREDDEDELGDYYGSWPKNVKQDRKHLLAYYTIREKLREIMAKNKNAKFIVTGHSLGGALAILFPAILALHGEAEILDRLEAIYTYGQPRVGDEKFGIFMKNKLREHNIKYYRIVYAYDMVPTVPFDNTLMTFKHFGKCIHFNSLYQGKVIEEDEKPTNTKGKGEHPMEHIRILKEVVEAVIKRILATLCAVWQLIRGFIIGYVAGPEYKEGWVQICARILGVFLPGSIEHFPQDYVNATRLASENLFSNNHVQADD</sequence>
<gene>
    <name evidence="3" type="ORF">RND81_11G218000</name>
</gene>
<organism evidence="3 4">
    <name type="scientific">Saponaria officinalis</name>
    <name type="common">Common soapwort</name>
    <name type="synonym">Lychnis saponaria</name>
    <dbReference type="NCBI Taxonomy" id="3572"/>
    <lineage>
        <taxon>Eukaryota</taxon>
        <taxon>Viridiplantae</taxon>
        <taxon>Streptophyta</taxon>
        <taxon>Embryophyta</taxon>
        <taxon>Tracheophyta</taxon>
        <taxon>Spermatophyta</taxon>
        <taxon>Magnoliopsida</taxon>
        <taxon>eudicotyledons</taxon>
        <taxon>Gunneridae</taxon>
        <taxon>Pentapetalae</taxon>
        <taxon>Caryophyllales</taxon>
        <taxon>Caryophyllaceae</taxon>
        <taxon>Caryophylleae</taxon>
        <taxon>Saponaria</taxon>
    </lineage>
</organism>
<dbReference type="InterPro" id="IPR044819">
    <property type="entry name" value="OBL-like"/>
</dbReference>
<reference evidence="3" key="1">
    <citation type="submission" date="2024-03" db="EMBL/GenBank/DDBJ databases">
        <title>WGS assembly of Saponaria officinalis var. Norfolk2.</title>
        <authorList>
            <person name="Jenkins J."/>
            <person name="Shu S."/>
            <person name="Grimwood J."/>
            <person name="Barry K."/>
            <person name="Goodstein D."/>
            <person name="Schmutz J."/>
            <person name="Leebens-Mack J."/>
            <person name="Osbourn A."/>
        </authorList>
    </citation>
    <scope>NUCLEOTIDE SEQUENCE [LARGE SCALE GENOMIC DNA]</scope>
    <source>
        <strain evidence="3">JIC</strain>
    </source>
</reference>
<dbReference type="InterPro" id="IPR029058">
    <property type="entry name" value="AB_hydrolase_fold"/>
</dbReference>
<protein>
    <recommendedName>
        <fullName evidence="2">Fungal lipase-type domain-containing protein</fullName>
    </recommendedName>
</protein>
<name>A0AAW1HP78_SAPOF</name>
<proteinExistence type="predicted"/>
<dbReference type="InterPro" id="IPR002921">
    <property type="entry name" value="Fungal_lipase-type"/>
</dbReference>
<comment type="caution">
    <text evidence="3">The sequence shown here is derived from an EMBL/GenBank/DDBJ whole genome shotgun (WGS) entry which is preliminary data.</text>
</comment>
<dbReference type="EMBL" id="JBDFQZ010000011">
    <property type="protein sequence ID" value="KAK9678536.1"/>
    <property type="molecule type" value="Genomic_DNA"/>
</dbReference>
<dbReference type="CDD" id="cd00519">
    <property type="entry name" value="Lipase_3"/>
    <property type="match status" value="1"/>
</dbReference>
<keyword evidence="1" id="KW-0378">Hydrolase</keyword>
<evidence type="ECO:0000256" key="1">
    <source>
        <dbReference type="ARBA" id="ARBA00022801"/>
    </source>
</evidence>
<evidence type="ECO:0000313" key="4">
    <source>
        <dbReference type="Proteomes" id="UP001443914"/>
    </source>
</evidence>
<dbReference type="Gene3D" id="3.40.50.1820">
    <property type="entry name" value="alpha/beta hydrolase"/>
    <property type="match status" value="1"/>
</dbReference>
<evidence type="ECO:0000259" key="2">
    <source>
        <dbReference type="Pfam" id="PF01764"/>
    </source>
</evidence>
<dbReference type="PANTHER" id="PTHR46086">
    <property type="entry name" value="ALPHA/BETA-HYDROLASES SUPERFAMILY PROTEIN"/>
    <property type="match status" value="1"/>
</dbReference>
<dbReference type="GO" id="GO:0006629">
    <property type="term" value="P:lipid metabolic process"/>
    <property type="evidence" value="ECO:0007669"/>
    <property type="project" value="InterPro"/>
</dbReference>
<dbReference type="GO" id="GO:0004806">
    <property type="term" value="F:triacylglycerol lipase activity"/>
    <property type="evidence" value="ECO:0007669"/>
    <property type="project" value="InterPro"/>
</dbReference>
<accession>A0AAW1HP78</accession>